<feature type="region of interest" description="Disordered" evidence="3">
    <location>
        <begin position="509"/>
        <end position="538"/>
    </location>
</feature>
<proteinExistence type="inferred from homology"/>
<organism evidence="4">
    <name type="scientific">Menopon gallinae</name>
    <name type="common">poultry shaft louse</name>
    <dbReference type="NCBI Taxonomy" id="328185"/>
    <lineage>
        <taxon>Eukaryota</taxon>
        <taxon>Metazoa</taxon>
        <taxon>Ecdysozoa</taxon>
        <taxon>Arthropoda</taxon>
        <taxon>Hexapoda</taxon>
        <taxon>Insecta</taxon>
        <taxon>Pterygota</taxon>
        <taxon>Neoptera</taxon>
        <taxon>Paraneoptera</taxon>
        <taxon>Psocodea</taxon>
        <taxon>Troctomorpha</taxon>
        <taxon>Phthiraptera</taxon>
        <taxon>Amblycera</taxon>
        <taxon>Menoponidae</taxon>
        <taxon>Menopon</taxon>
    </lineage>
</organism>
<dbReference type="EMBL" id="JARGDH010000003">
    <property type="protein sequence ID" value="KAL0272909.1"/>
    <property type="molecule type" value="Genomic_DNA"/>
</dbReference>
<dbReference type="InterPro" id="IPR007998">
    <property type="entry name" value="DUF719"/>
</dbReference>
<evidence type="ECO:0000256" key="3">
    <source>
        <dbReference type="SAM" id="MobiDB-lite"/>
    </source>
</evidence>
<sequence length="861" mass="95400">MTDSSSDSDCFESADEGIDDESNDNQNSGIKNRNVGQSEQPNPSAGDSFRSEASEAVQDSGKLSVQYRKRPERVKNSPKATAPTSSKERKTSLKEQIFKSDIIKPDALIQDITSNLSKNINKGFSTITQTSTSIKDLVINSLPLPAQKGSLGKFSYDDEEEIISDSSDSDDMLNEPETYIKPYSEESYQDARSKTKLDIEDSQPVTSTINKTIVDEPKPDDPDVCLGIDAIQISDAPSLPPENEPVELLEDHEETISFKDAKSNVELMITHVETPECDVESESDVQTKECPEVVKNESFNDEIIKSETEEIKKDSENINNDNIKLEVMNDEVVKDDVVNEKDGWDSSDIDLDELNVEENPTDIDTGVESKVNENKNISKDGSKEVESISQGSDDYEGWDDFDINDDELNDVSKNISVDSFECQSAVDIREQSFNEGDINSNVSNDTRWTGWDNFGEKQESKKSGWGLGGWGVNALLNTATSVTQGLSNVLEAGLGAPDPETLARLELEAKNKGGPQNTNTEQKKENSPTGKDESSSSGINLFPSFGLSNLVAGVTKNIVENTKVHEIGSKVISGGLDTLESFGKKTMEVLQEGDPGLRKKRALLLGNEKPVLSQILREAKTKAEIEDRKMEERQMAKMCHFETLFDDFQGLIHLEALEMLSTQCELKIEQMKSSLPKNEADELVGILDEVKELCSIDENDFAPHYSTMVDFKILLNNAVEPMKNEISITKIIHVYEGLQAWLRSDDIKDKSPQILCQKAMSTLAELTAATVQQFHKAGELLSVKEHRKTVEEADTLLQLTECMCCEIKEIAEKFSKVHTSRDTESDTLMARKIKEEAVNATSYIKDAFNLLIPVLQLGAAT</sequence>
<keyword evidence="2" id="KW-0597">Phosphoprotein</keyword>
<dbReference type="PANTHER" id="PTHR12842">
    <property type="entry name" value="FI01459P"/>
    <property type="match status" value="1"/>
</dbReference>
<evidence type="ECO:0000256" key="2">
    <source>
        <dbReference type="ARBA" id="ARBA00022553"/>
    </source>
</evidence>
<dbReference type="PANTHER" id="PTHR12842:SF6">
    <property type="entry name" value="FI01459P"/>
    <property type="match status" value="1"/>
</dbReference>
<comment type="similarity">
    <text evidence="1">Belongs to the FAM114 family.</text>
</comment>
<evidence type="ECO:0000256" key="1">
    <source>
        <dbReference type="ARBA" id="ARBA00006903"/>
    </source>
</evidence>
<reference evidence="4" key="1">
    <citation type="journal article" date="2024" name="Gigascience">
        <title>Chromosome-level genome of the poultry shaft louse Menopon gallinae provides insight into the host-switching and adaptive evolution of parasitic lice.</title>
        <authorList>
            <person name="Xu Y."/>
            <person name="Ma L."/>
            <person name="Liu S."/>
            <person name="Liang Y."/>
            <person name="Liu Q."/>
            <person name="He Z."/>
            <person name="Tian L."/>
            <person name="Duan Y."/>
            <person name="Cai W."/>
            <person name="Li H."/>
            <person name="Song F."/>
        </authorList>
    </citation>
    <scope>NUCLEOTIDE SEQUENCE</scope>
    <source>
        <strain evidence="4">Cailab_2023a</strain>
    </source>
</reference>
<evidence type="ECO:0008006" key="5">
    <source>
        <dbReference type="Google" id="ProtNLM"/>
    </source>
</evidence>
<feature type="compositionally biased region" description="Basic and acidic residues" evidence="3">
    <location>
        <begin position="521"/>
        <end position="534"/>
    </location>
</feature>
<evidence type="ECO:0000313" key="4">
    <source>
        <dbReference type="EMBL" id="KAL0272909.1"/>
    </source>
</evidence>
<feature type="compositionally biased region" description="Acidic residues" evidence="3">
    <location>
        <begin position="9"/>
        <end position="23"/>
    </location>
</feature>
<gene>
    <name evidence="4" type="ORF">PYX00_005724</name>
</gene>
<feature type="compositionally biased region" description="Basic and acidic residues" evidence="3">
    <location>
        <begin position="86"/>
        <end position="95"/>
    </location>
</feature>
<protein>
    <recommendedName>
        <fullName evidence="5">Protein FAM114A2</fullName>
    </recommendedName>
</protein>
<dbReference type="Pfam" id="PF05334">
    <property type="entry name" value="DUF719"/>
    <property type="match status" value="1"/>
</dbReference>
<feature type="region of interest" description="Disordered" evidence="3">
    <location>
        <begin position="1"/>
        <end position="95"/>
    </location>
</feature>
<name>A0AAW2HSI3_9NEOP</name>
<dbReference type="AlphaFoldDB" id="A0AAW2HSI3"/>
<feature type="compositionally biased region" description="Polar residues" evidence="3">
    <location>
        <begin position="24"/>
        <end position="45"/>
    </location>
</feature>
<comment type="caution">
    <text evidence="4">The sequence shown here is derived from an EMBL/GenBank/DDBJ whole genome shotgun (WGS) entry which is preliminary data.</text>
</comment>
<accession>A0AAW2HSI3</accession>